<evidence type="ECO:0000256" key="3">
    <source>
        <dbReference type="SAM" id="MobiDB-lite"/>
    </source>
</evidence>
<evidence type="ECO:0000313" key="5">
    <source>
        <dbReference type="EMBL" id="RMC93911.1"/>
    </source>
</evidence>
<dbReference type="EMBL" id="RFAR01000073">
    <property type="protein sequence ID" value="RMC93911.1"/>
    <property type="molecule type" value="Genomic_DNA"/>
</dbReference>
<dbReference type="PROSITE" id="PS50111">
    <property type="entry name" value="CHEMOTAXIS_TRANSDUC_2"/>
    <property type="match status" value="1"/>
</dbReference>
<dbReference type="InterPro" id="IPR004089">
    <property type="entry name" value="MCPsignal_dom"/>
</dbReference>
<feature type="non-terminal residue" evidence="5">
    <location>
        <position position="1"/>
    </location>
</feature>
<gene>
    <name evidence="5" type="ORF">EAY64_16405</name>
</gene>
<protein>
    <submittedName>
        <fullName evidence="5">Methyl-accepting chemotaxis protein</fullName>
    </submittedName>
</protein>
<evidence type="ECO:0000259" key="4">
    <source>
        <dbReference type="PROSITE" id="PS50111"/>
    </source>
</evidence>
<feature type="compositionally biased region" description="Polar residues" evidence="3">
    <location>
        <begin position="100"/>
        <end position="112"/>
    </location>
</feature>
<reference evidence="5 6" key="1">
    <citation type="submission" date="2018-10" db="EMBL/GenBank/DDBJ databases">
        <title>Draft genome sequence of Aquitalea MWU14-2217 isolated from a wild cranberry bog in Provincetown, Massachusetts.</title>
        <authorList>
            <person name="Ebadzadsahrai G."/>
            <person name="Soby S."/>
        </authorList>
    </citation>
    <scope>NUCLEOTIDE SEQUENCE [LARGE SCALE GENOMIC DNA]</scope>
    <source>
        <strain evidence="5 6">MWU14-2217</strain>
    </source>
</reference>
<accession>A0A454JF02</accession>
<dbReference type="PANTHER" id="PTHR32089">
    <property type="entry name" value="METHYL-ACCEPTING CHEMOTAXIS PROTEIN MCPB"/>
    <property type="match status" value="1"/>
</dbReference>
<evidence type="ECO:0000256" key="2">
    <source>
        <dbReference type="PROSITE-ProRule" id="PRU00284"/>
    </source>
</evidence>
<feature type="domain" description="Methyl-accepting transducer" evidence="4">
    <location>
        <begin position="1"/>
        <end position="97"/>
    </location>
</feature>
<dbReference type="Proteomes" id="UP000274139">
    <property type="component" value="Unassembled WGS sequence"/>
</dbReference>
<dbReference type="SUPFAM" id="SSF58104">
    <property type="entry name" value="Methyl-accepting chemotaxis protein (MCP) signaling domain"/>
    <property type="match status" value="1"/>
</dbReference>
<name>A0A454JF02_9NEIS</name>
<proteinExistence type="predicted"/>
<dbReference type="Gene3D" id="1.10.287.950">
    <property type="entry name" value="Methyl-accepting chemotaxis protein"/>
    <property type="match status" value="1"/>
</dbReference>
<evidence type="ECO:0000313" key="6">
    <source>
        <dbReference type="Proteomes" id="UP000274139"/>
    </source>
</evidence>
<comment type="caution">
    <text evidence="5">The sequence shown here is derived from an EMBL/GenBank/DDBJ whole genome shotgun (WGS) entry which is preliminary data.</text>
</comment>
<organism evidence="5 6">
    <name type="scientific">Aquitalea palustris</name>
    <dbReference type="NCBI Taxonomy" id="2480983"/>
    <lineage>
        <taxon>Bacteria</taxon>
        <taxon>Pseudomonadati</taxon>
        <taxon>Pseudomonadota</taxon>
        <taxon>Betaproteobacteria</taxon>
        <taxon>Neisseriales</taxon>
        <taxon>Chromobacteriaceae</taxon>
        <taxon>Aquitalea</taxon>
    </lineage>
</organism>
<evidence type="ECO:0000256" key="1">
    <source>
        <dbReference type="ARBA" id="ARBA00023224"/>
    </source>
</evidence>
<dbReference type="PANTHER" id="PTHR32089:SF112">
    <property type="entry name" value="LYSOZYME-LIKE PROTEIN-RELATED"/>
    <property type="match status" value="1"/>
</dbReference>
<sequence>VADEVRKLAERTASSTQEISASLQAMQQASSAVVEQMKNAEMLVEGGVSRADEADRAIQSIGEAAASTTGMVADISVAIKEQGMASNSIAQQVERIAQMSEQANSAASQTAGSAKDLRGQAERQMQIIAQYQL</sequence>
<keyword evidence="6" id="KW-1185">Reference proteome</keyword>
<dbReference type="Pfam" id="PF00015">
    <property type="entry name" value="MCPsignal"/>
    <property type="match status" value="1"/>
</dbReference>
<dbReference type="GO" id="GO:0007165">
    <property type="term" value="P:signal transduction"/>
    <property type="evidence" value="ECO:0007669"/>
    <property type="project" value="UniProtKB-KW"/>
</dbReference>
<dbReference type="GO" id="GO:0016020">
    <property type="term" value="C:membrane"/>
    <property type="evidence" value="ECO:0007669"/>
    <property type="project" value="InterPro"/>
</dbReference>
<dbReference type="AlphaFoldDB" id="A0A454JF02"/>
<feature type="region of interest" description="Disordered" evidence="3">
    <location>
        <begin position="100"/>
        <end position="119"/>
    </location>
</feature>
<keyword evidence="1 2" id="KW-0807">Transducer</keyword>
<dbReference type="RefSeq" id="WP_305000381.1">
    <property type="nucleotide sequence ID" value="NZ_RFAR01000073.1"/>
</dbReference>